<evidence type="ECO:0000256" key="13">
    <source>
        <dbReference type="ARBA" id="ARBA00048390"/>
    </source>
</evidence>
<evidence type="ECO:0000256" key="12">
    <source>
        <dbReference type="ARBA" id="ARBA00023136"/>
    </source>
</evidence>
<evidence type="ECO:0000256" key="3">
    <source>
        <dbReference type="ARBA" id="ARBA00006501"/>
    </source>
</evidence>
<keyword evidence="9 15" id="KW-1133">Transmembrane helix</keyword>
<name>A0A0C6PB86_BORBO</name>
<protein>
    <recommendedName>
        <fullName evidence="4 14">Protoporphyrinogen IX oxidase</fullName>
        <ecNumber evidence="14">1.3.99.-</ecNumber>
    </recommendedName>
</protein>
<evidence type="ECO:0000256" key="6">
    <source>
        <dbReference type="ARBA" id="ARBA00022617"/>
    </source>
</evidence>
<evidence type="ECO:0000256" key="10">
    <source>
        <dbReference type="ARBA" id="ARBA00023002"/>
    </source>
</evidence>
<evidence type="ECO:0000256" key="4">
    <source>
        <dbReference type="ARBA" id="ARBA00017504"/>
    </source>
</evidence>
<accession>A0A0C6PB86</accession>
<dbReference type="AlphaFoldDB" id="A0A0C6PB86"/>
<comment type="similarity">
    <text evidence="3 14">Belongs to the HemJ family.</text>
</comment>
<dbReference type="GO" id="GO:0005886">
    <property type="term" value="C:plasma membrane"/>
    <property type="evidence" value="ECO:0007669"/>
    <property type="project" value="UniProtKB-SubCell"/>
</dbReference>
<dbReference type="GO" id="GO:0070818">
    <property type="term" value="F:protoporphyrinogen oxidase activity"/>
    <property type="evidence" value="ECO:0007669"/>
    <property type="project" value="UniProtKB-UniRule"/>
</dbReference>
<keyword evidence="7 15" id="KW-0812">Transmembrane</keyword>
<comment type="pathway">
    <text evidence="2 14">Porphyrin-containing compound metabolism; protoporphyrin-IX biosynthesis; protoporphyrin-IX from protoporphyrinogen-IX: step 1/1.</text>
</comment>
<evidence type="ECO:0000256" key="5">
    <source>
        <dbReference type="ARBA" id="ARBA00022475"/>
    </source>
</evidence>
<reference evidence="16 17" key="1">
    <citation type="journal article" date="2012" name="BMC Genomics">
        <title>Comparative genomics of the classical Bordetella subspecies: the evolution and exchange of virulence-associated diversity amongst closely related pathogens.</title>
        <authorList>
            <person name="Park J."/>
            <person name="Zhang Y."/>
            <person name="Buboltz A.M."/>
            <person name="Zhang X."/>
            <person name="Schuster S.C."/>
            <person name="Ahuja U."/>
            <person name="Liu M."/>
            <person name="Miller J.F."/>
            <person name="Sebaihia M."/>
            <person name="Bentley S.D."/>
            <person name="Parkhill J."/>
            <person name="Harvill E.T."/>
        </authorList>
    </citation>
    <scope>NUCLEOTIDE SEQUENCE [LARGE SCALE GENOMIC DNA]</scope>
    <source>
        <strain evidence="16 17">253</strain>
    </source>
</reference>
<dbReference type="UniPathway" id="UPA00251">
    <property type="reaction ID" value="UER00324"/>
</dbReference>
<sequence>MPEGRPGARGPRPSYPMLYSWIKIVHVAAMAAWTLGLLVLSSVTAFPARQGQGPGRFAQRLARCNRWLISPAMLLGVGCGLYLASMAGWFGQPWLDVKLALVGLLVVLHGAQSLVLRRQLASPAAGAPAWLAAGGAAVFFASAAIVLLAVVKPSL</sequence>
<evidence type="ECO:0000256" key="2">
    <source>
        <dbReference type="ARBA" id="ARBA00005073"/>
    </source>
</evidence>
<dbReference type="PIRSF" id="PIRSF004638">
    <property type="entry name" value="UCP004638"/>
    <property type="match status" value="1"/>
</dbReference>
<keyword evidence="5 14" id="KW-1003">Cell membrane</keyword>
<dbReference type="GO" id="GO:0046872">
    <property type="term" value="F:metal ion binding"/>
    <property type="evidence" value="ECO:0007669"/>
    <property type="project" value="UniProtKB-UniRule"/>
</dbReference>
<evidence type="ECO:0000256" key="8">
    <source>
        <dbReference type="ARBA" id="ARBA00022723"/>
    </source>
</evidence>
<dbReference type="EC" id="1.3.99.-" evidence="14"/>
<evidence type="ECO:0000313" key="17">
    <source>
        <dbReference type="Proteomes" id="UP000007564"/>
    </source>
</evidence>
<evidence type="ECO:0000313" key="16">
    <source>
        <dbReference type="EMBL" id="CCJ55893.1"/>
    </source>
</evidence>
<evidence type="ECO:0000256" key="9">
    <source>
        <dbReference type="ARBA" id="ARBA00022989"/>
    </source>
</evidence>
<keyword evidence="8 14" id="KW-0479">Metal-binding</keyword>
<evidence type="ECO:0000256" key="7">
    <source>
        <dbReference type="ARBA" id="ARBA00022692"/>
    </source>
</evidence>
<organism evidence="16 17">
    <name type="scientific">Bordetella bronchiseptica 253</name>
    <dbReference type="NCBI Taxonomy" id="568707"/>
    <lineage>
        <taxon>Bacteria</taxon>
        <taxon>Pseudomonadati</taxon>
        <taxon>Pseudomonadota</taxon>
        <taxon>Betaproteobacteria</taxon>
        <taxon>Burkholderiales</taxon>
        <taxon>Alcaligenaceae</taxon>
        <taxon>Bordetella</taxon>
    </lineage>
</organism>
<dbReference type="OrthoDB" id="194724at2"/>
<evidence type="ECO:0000256" key="15">
    <source>
        <dbReference type="SAM" id="Phobius"/>
    </source>
</evidence>
<dbReference type="Pfam" id="PF03653">
    <property type="entry name" value="UPF0093"/>
    <property type="match status" value="1"/>
</dbReference>
<dbReference type="Proteomes" id="UP000007564">
    <property type="component" value="Chromosome"/>
</dbReference>
<evidence type="ECO:0000256" key="11">
    <source>
        <dbReference type="ARBA" id="ARBA00023004"/>
    </source>
</evidence>
<feature type="transmembrane region" description="Helical" evidence="15">
    <location>
        <begin position="20"/>
        <end position="46"/>
    </location>
</feature>
<dbReference type="PANTHER" id="PTHR40255">
    <property type="entry name" value="UPF0093 MEMBRANE PROTEIN SLR1790"/>
    <property type="match status" value="1"/>
</dbReference>
<comment type="catalytic activity">
    <reaction evidence="13 14">
        <text>protoporphyrinogen IX + 3 A = protoporphyrin IX + 3 AH2</text>
        <dbReference type="Rhea" id="RHEA:62000"/>
        <dbReference type="ChEBI" id="CHEBI:13193"/>
        <dbReference type="ChEBI" id="CHEBI:17499"/>
        <dbReference type="ChEBI" id="CHEBI:57306"/>
        <dbReference type="ChEBI" id="CHEBI:57307"/>
    </reaction>
</comment>
<dbReference type="PANTHER" id="PTHR40255:SF1">
    <property type="entry name" value="PROTOPORPHYRINOGEN IX OXIDASE"/>
    <property type="match status" value="1"/>
</dbReference>
<keyword evidence="10" id="KW-0560">Oxidoreductase</keyword>
<comment type="function">
    <text evidence="14">Catalyzes the oxidation of protoporphyrinogen IX to protoporphyrin IX.</text>
</comment>
<dbReference type="HOGENOM" id="CLU_125006_4_0_4"/>
<keyword evidence="11 14" id="KW-0408">Iron</keyword>
<gene>
    <name evidence="16" type="ORF">BN112_3979</name>
</gene>
<comment type="subcellular location">
    <subcellularLocation>
        <location evidence="1">Cell membrane</location>
        <topology evidence="1">Multi-pass membrane protein</topology>
    </subcellularLocation>
</comment>
<dbReference type="EMBL" id="HE965806">
    <property type="protein sequence ID" value="CCJ55893.1"/>
    <property type="molecule type" value="Genomic_DNA"/>
</dbReference>
<proteinExistence type="inferred from homology"/>
<evidence type="ECO:0000256" key="14">
    <source>
        <dbReference type="PIRNR" id="PIRNR004638"/>
    </source>
</evidence>
<dbReference type="GO" id="GO:0006782">
    <property type="term" value="P:protoporphyrinogen IX biosynthetic process"/>
    <property type="evidence" value="ECO:0007669"/>
    <property type="project" value="UniProtKB-UniRule"/>
</dbReference>
<evidence type="ECO:0000256" key="1">
    <source>
        <dbReference type="ARBA" id="ARBA00004651"/>
    </source>
</evidence>
<feature type="transmembrane region" description="Helical" evidence="15">
    <location>
        <begin position="128"/>
        <end position="151"/>
    </location>
</feature>
<dbReference type="KEGG" id="bbh:BN112_3979"/>
<dbReference type="GeneID" id="69603700"/>
<comment type="cofactor">
    <cofactor evidence="14">
        <name>heme b</name>
        <dbReference type="ChEBI" id="CHEBI:60344"/>
    </cofactor>
    <text evidence="14">Binds 1 heme b (iron(II)-protoporphyrin IX) group per subunit.</text>
</comment>
<keyword evidence="12 14" id="KW-0472">Membrane</keyword>
<dbReference type="RefSeq" id="WP_003815061.1">
    <property type="nucleotide sequence ID" value="NC_019382.1"/>
</dbReference>
<keyword evidence="6 14" id="KW-0349">Heme</keyword>
<dbReference type="InterPro" id="IPR005265">
    <property type="entry name" value="HemJ-like"/>
</dbReference>
<feature type="transmembrane region" description="Helical" evidence="15">
    <location>
        <begin position="97"/>
        <end position="116"/>
    </location>
</feature>
<feature type="transmembrane region" description="Helical" evidence="15">
    <location>
        <begin position="67"/>
        <end position="91"/>
    </location>
</feature>